<dbReference type="PANTHER" id="PTHR31286">
    <property type="entry name" value="GLYCINE-RICH CELL WALL STRUCTURAL PROTEIN 1.8-LIKE"/>
    <property type="match status" value="1"/>
</dbReference>
<proteinExistence type="predicted"/>
<protein>
    <submittedName>
        <fullName evidence="5">Uncharacterized protein LOC109131057</fullName>
    </submittedName>
</protein>
<evidence type="ECO:0000256" key="1">
    <source>
        <dbReference type="SAM" id="MobiDB-lite"/>
    </source>
</evidence>
<feature type="compositionally biased region" description="Basic and acidic residues" evidence="1">
    <location>
        <begin position="353"/>
        <end position="375"/>
    </location>
</feature>
<feature type="region of interest" description="Disordered" evidence="1">
    <location>
        <begin position="309"/>
        <end position="385"/>
    </location>
</feature>
<dbReference type="InterPro" id="IPR040256">
    <property type="entry name" value="At4g02000-like"/>
</dbReference>
<feature type="domain" description="Zinc knuckle CX2CX4HX4C" evidence="3">
    <location>
        <begin position="173"/>
        <end position="221"/>
    </location>
</feature>
<feature type="compositionally biased region" description="Basic residues" evidence="1">
    <location>
        <begin position="322"/>
        <end position="338"/>
    </location>
</feature>
<gene>
    <name evidence="5" type="primary">LOC109131057</name>
</gene>
<dbReference type="Pfam" id="PF14111">
    <property type="entry name" value="DUF4283"/>
    <property type="match status" value="1"/>
</dbReference>
<accession>A0ABM1RDN8</accession>
<evidence type="ECO:0000259" key="2">
    <source>
        <dbReference type="Pfam" id="PF14111"/>
    </source>
</evidence>
<evidence type="ECO:0000313" key="5">
    <source>
        <dbReference type="RefSeq" id="XP_019097126.1"/>
    </source>
</evidence>
<evidence type="ECO:0000313" key="4">
    <source>
        <dbReference type="Proteomes" id="UP000694864"/>
    </source>
</evidence>
<reference evidence="5" key="2">
    <citation type="submission" date="2025-08" db="UniProtKB">
        <authorList>
            <consortium name="RefSeq"/>
        </authorList>
    </citation>
    <scope>IDENTIFICATION</scope>
    <source>
        <tissue evidence="5">Leaf</tissue>
    </source>
</reference>
<dbReference type="Proteomes" id="UP000694864">
    <property type="component" value="Chromosome 19"/>
</dbReference>
<evidence type="ECO:0000259" key="3">
    <source>
        <dbReference type="Pfam" id="PF14392"/>
    </source>
</evidence>
<keyword evidence="4" id="KW-1185">Reference proteome</keyword>
<dbReference type="GeneID" id="109131057"/>
<dbReference type="Pfam" id="PF14392">
    <property type="entry name" value="zf-CCHC_4"/>
    <property type="match status" value="1"/>
</dbReference>
<feature type="domain" description="DUF4283" evidence="2">
    <location>
        <begin position="33"/>
        <end position="113"/>
    </location>
</feature>
<reference evidence="4" key="1">
    <citation type="journal article" date="2014" name="Nat. Commun.">
        <title>The emerging biofuel crop Camelina sativa retains a highly undifferentiated hexaploid genome structure.</title>
        <authorList>
            <person name="Kagale S."/>
            <person name="Koh C."/>
            <person name="Nixon J."/>
            <person name="Bollina V."/>
            <person name="Clarke W.E."/>
            <person name="Tuteja R."/>
            <person name="Spillane C."/>
            <person name="Robinson S.J."/>
            <person name="Links M.G."/>
            <person name="Clarke C."/>
            <person name="Higgins E.E."/>
            <person name="Huebert T."/>
            <person name="Sharpe A.G."/>
            <person name="Parkin I.A."/>
        </authorList>
    </citation>
    <scope>NUCLEOTIDE SEQUENCE [LARGE SCALE GENOMIC DNA]</scope>
    <source>
        <strain evidence="4">cv. DH55</strain>
    </source>
</reference>
<sequence length="385" mass="43944">MEKHLEQYLQEMSIEGEIDKPLLLSNQPKFSASERNQKSILGRFLNPDNQRMTNWILEMPTIWRLYDRVRGIALSKDRFQFIFKYEEDIKEILKTGVWTQDDWGVVMDRWVEDPPPDFLMFLPVWIRLPNIPVNHYTKDTISEIAACVGQILEVPFDEKEAQSRDYVRARVFLDLSKGLRNFKELQLPNGDLVKIGIDYERVRKRCFQCQRLTHDKSRCPFVQAVQDHRLAADLSGSTNEISKGKEVTASGNASLYAGYSSSKLLSDAIKADRLIKKSSVLEVPIQYLAPDAFFYCPSSNFCAGSSEASSSKGVQQGISSSKRPRPWLKNNKDRKGKNLKTMESDSDNNLDISGKRMVKEKGKGLAKGLQRDKDTVVPGELPQDQ</sequence>
<dbReference type="PANTHER" id="PTHR31286:SF178">
    <property type="entry name" value="DUF4283 DOMAIN-CONTAINING PROTEIN"/>
    <property type="match status" value="1"/>
</dbReference>
<feature type="compositionally biased region" description="Polar residues" evidence="1">
    <location>
        <begin position="309"/>
        <end position="321"/>
    </location>
</feature>
<organism evidence="4 5">
    <name type="scientific">Camelina sativa</name>
    <name type="common">False flax</name>
    <name type="synonym">Myagrum sativum</name>
    <dbReference type="NCBI Taxonomy" id="90675"/>
    <lineage>
        <taxon>Eukaryota</taxon>
        <taxon>Viridiplantae</taxon>
        <taxon>Streptophyta</taxon>
        <taxon>Embryophyta</taxon>
        <taxon>Tracheophyta</taxon>
        <taxon>Spermatophyta</taxon>
        <taxon>Magnoliopsida</taxon>
        <taxon>eudicotyledons</taxon>
        <taxon>Gunneridae</taxon>
        <taxon>Pentapetalae</taxon>
        <taxon>rosids</taxon>
        <taxon>malvids</taxon>
        <taxon>Brassicales</taxon>
        <taxon>Brassicaceae</taxon>
        <taxon>Camelineae</taxon>
        <taxon>Camelina</taxon>
    </lineage>
</organism>
<name>A0ABM1RDN8_CAMSA</name>
<dbReference type="InterPro" id="IPR025836">
    <property type="entry name" value="Zn_knuckle_CX2CX4HX4C"/>
</dbReference>
<dbReference type="RefSeq" id="XP_019097126.1">
    <property type="nucleotide sequence ID" value="XM_019241581.1"/>
</dbReference>
<dbReference type="InterPro" id="IPR025558">
    <property type="entry name" value="DUF4283"/>
</dbReference>